<protein>
    <recommendedName>
        <fullName evidence="9">EGF-like domain-containing protein</fullName>
    </recommendedName>
</protein>
<dbReference type="PROSITE" id="PS50068">
    <property type="entry name" value="LDLRA_2"/>
    <property type="match status" value="1"/>
</dbReference>
<dbReference type="InterPro" id="IPR036055">
    <property type="entry name" value="LDL_receptor-like_sf"/>
</dbReference>
<dbReference type="EMBL" id="CAJNOQ010002053">
    <property type="protein sequence ID" value="CAF0935542.1"/>
    <property type="molecule type" value="Genomic_DNA"/>
</dbReference>
<keyword evidence="3" id="KW-0677">Repeat</keyword>
<dbReference type="Gene3D" id="4.10.400.10">
    <property type="entry name" value="Low-density Lipoprotein Receptor"/>
    <property type="match status" value="1"/>
</dbReference>
<feature type="domain" description="EGF-like" evidence="9">
    <location>
        <begin position="814"/>
        <end position="851"/>
    </location>
</feature>
<evidence type="ECO:0000313" key="12">
    <source>
        <dbReference type="Proteomes" id="UP000663829"/>
    </source>
</evidence>
<evidence type="ECO:0000256" key="6">
    <source>
        <dbReference type="ARBA" id="ARBA00023157"/>
    </source>
</evidence>
<keyword evidence="4 8" id="KW-1133">Transmembrane helix</keyword>
<keyword evidence="7" id="KW-0245">EGF-like domain</keyword>
<feature type="domain" description="EGF-like" evidence="9">
    <location>
        <begin position="775"/>
        <end position="812"/>
    </location>
</feature>
<evidence type="ECO:0000256" key="7">
    <source>
        <dbReference type="PROSITE-ProRule" id="PRU00076"/>
    </source>
</evidence>
<feature type="disulfide bond" evidence="7">
    <location>
        <begin position="882"/>
        <end position="891"/>
    </location>
</feature>
<keyword evidence="6 7" id="KW-1015">Disulfide bond</keyword>
<accession>A0A814BW37</accession>
<comment type="caution">
    <text evidence="10">The sequence shown here is derived from an EMBL/GenBank/DDBJ whole genome shotgun (WGS) entry which is preliminary data.</text>
</comment>
<dbReference type="AlphaFoldDB" id="A0A814BW37"/>
<feature type="domain" description="EGF-like" evidence="9">
    <location>
        <begin position="853"/>
        <end position="892"/>
    </location>
</feature>
<comment type="caution">
    <text evidence="7">Lacks conserved residue(s) required for the propagation of feature annotation.</text>
</comment>
<dbReference type="InterPro" id="IPR050685">
    <property type="entry name" value="LDLR"/>
</dbReference>
<organism evidence="10 12">
    <name type="scientific">Didymodactylos carnosus</name>
    <dbReference type="NCBI Taxonomy" id="1234261"/>
    <lineage>
        <taxon>Eukaryota</taxon>
        <taxon>Metazoa</taxon>
        <taxon>Spiralia</taxon>
        <taxon>Gnathifera</taxon>
        <taxon>Rotifera</taxon>
        <taxon>Eurotatoria</taxon>
        <taxon>Bdelloidea</taxon>
        <taxon>Philodinida</taxon>
        <taxon>Philodinidae</taxon>
        <taxon>Didymodactylos</taxon>
    </lineage>
</organism>
<reference evidence="10" key="1">
    <citation type="submission" date="2021-02" db="EMBL/GenBank/DDBJ databases">
        <authorList>
            <person name="Nowell W R."/>
        </authorList>
    </citation>
    <scope>NUCLEOTIDE SEQUENCE</scope>
</reference>
<dbReference type="InterPro" id="IPR002172">
    <property type="entry name" value="LDrepeatLR_classA_rpt"/>
</dbReference>
<feature type="disulfide bond" evidence="7">
    <location>
        <begin position="779"/>
        <end position="789"/>
    </location>
</feature>
<dbReference type="EMBL" id="CAJOBC010002053">
    <property type="protein sequence ID" value="CAF3712857.1"/>
    <property type="molecule type" value="Genomic_DNA"/>
</dbReference>
<feature type="disulfide bond" evidence="7">
    <location>
        <begin position="1095"/>
        <end position="1104"/>
    </location>
</feature>
<evidence type="ECO:0000256" key="2">
    <source>
        <dbReference type="ARBA" id="ARBA00022692"/>
    </source>
</evidence>
<name>A0A814BW37_9BILA</name>
<dbReference type="PROSITE" id="PS50026">
    <property type="entry name" value="EGF_3"/>
    <property type="match status" value="4"/>
</dbReference>
<dbReference type="GO" id="GO:0016192">
    <property type="term" value="P:vesicle-mediated transport"/>
    <property type="evidence" value="ECO:0007669"/>
    <property type="project" value="UniProtKB-ARBA"/>
</dbReference>
<sequence>MTKSNVSHFKVVLDSKSRHLVPYCIRPDLSSAFENAVWEKCYGNSDYAFIEMKTLNITSSQLYNWYAPIDTVNDYQKYLSLNSTVLENNTYCNCSDRSYFGEYCQYRFVFDGSLDTVIKNTFTNKLKRDVRLMTTENLTCYTELKNCTTIRNFCFSFDLTLDCLDFFDEQKQHERSKGCFNSASIECEEHICGLNTFSCGDGECFYNSFSVDEAFNECDSQRNTLYIKEIYSFHSESLYSFECWKHMLCLVGLSCLYDMSDAYNQTDHIADYYYKDEENDCSFDKLVQFSYHPSIKFLYKNKKFLNILNELNENQVKNVAYFLLPNYVCYEKTLCEFSIPFNGNDNILDDHICSFSNEFKIDDYGFMGTGITGSTIFYNNIQSLFSNCSLPLKVSIDTTVFKTYRIDTKLYKCQTGLLISKHRLYDAVNDCLPWKDDEDFAVNYYLLSDSCNLNLTSRFMCKSGRRACIPHRLVADGSSDCYSGNSDEWFPVQCTYEYDCQYFREFEIMSNSTVIILRYQEICNQFEFLLHLYGTIGESEESNCDEWPCRTRYGYCNGIWDRPNGCDELYCPNSITSFITHNLTKCQLNEHYCGKWNQTKLSCLPLNQAGDGIIDCLGSTDELRCNNQIDCIEDGEDEWLCDLSILRKPLQTQYEPFSFKDFELVPSNLPSIKDTVYPISLYDENHRLVITKQKIIDSEYTSFYCNRGLLVRSFFGHDQCLCSPSYYGSRCQFQSERLTISFLLEILHDAVLQFPFLPVNRLAIRLIIDNQKLMKKVECDALACSHGTCMVYMNSEKHFCSCYSGWMGEQCNIKNDQCLASNCSNNSKCISNYLNNTFCLCLLGRLGSDCYVSFDPCKTVNCLNDGTCIPLDDRTVKFACICKHNYFGSMCQYQDATLAIKIEKSDIIPITYVPLVIVHFLHSPQSMPGAMMHRNFFIYTNVEINLNKIFLIIKDNEQQYIPSFVFVQLFFNVNDEYGRYYLILLNKYNLTNATTSIMKTNYCPHADEYLNNTVREFVWLRKIKYYHRLCRLSSPVLKCFFDEIYMCLCDQNGLTDCLNYNHATVNCTENKSYCQNNGRCLQRKQKGQYDFVCLCPDCYYGALCHITMTQYALSLDAIIGSEILTDTSLVHQPTIILLALVLALLMVIVGIVFNTCSIVTFAQKKTHELGCGYYLLTLGMHQTRTPARSSGPNCSGSAQVRVWF</sequence>
<keyword evidence="2 8" id="KW-0812">Transmembrane</keyword>
<dbReference type="PRINTS" id="PR00261">
    <property type="entry name" value="LDLRECEPTOR"/>
</dbReference>
<evidence type="ECO:0000259" key="9">
    <source>
        <dbReference type="PROSITE" id="PS50026"/>
    </source>
</evidence>
<evidence type="ECO:0000256" key="5">
    <source>
        <dbReference type="ARBA" id="ARBA00023136"/>
    </source>
</evidence>
<keyword evidence="5 8" id="KW-0472">Membrane</keyword>
<dbReference type="Proteomes" id="UP000681722">
    <property type="component" value="Unassembled WGS sequence"/>
</dbReference>
<feature type="transmembrane region" description="Helical" evidence="8">
    <location>
        <begin position="1135"/>
        <end position="1156"/>
    </location>
</feature>
<dbReference type="Proteomes" id="UP000663829">
    <property type="component" value="Unassembled WGS sequence"/>
</dbReference>
<evidence type="ECO:0000256" key="1">
    <source>
        <dbReference type="ARBA" id="ARBA00004167"/>
    </source>
</evidence>
<dbReference type="Gene3D" id="2.10.25.10">
    <property type="entry name" value="Laminin"/>
    <property type="match status" value="3"/>
</dbReference>
<evidence type="ECO:0000256" key="4">
    <source>
        <dbReference type="ARBA" id="ARBA00022989"/>
    </source>
</evidence>
<evidence type="ECO:0000256" key="8">
    <source>
        <dbReference type="SAM" id="Phobius"/>
    </source>
</evidence>
<dbReference type="SMART" id="SM00192">
    <property type="entry name" value="LDLa"/>
    <property type="match status" value="2"/>
</dbReference>
<evidence type="ECO:0000256" key="3">
    <source>
        <dbReference type="ARBA" id="ARBA00022737"/>
    </source>
</evidence>
<dbReference type="GO" id="GO:0005886">
    <property type="term" value="C:plasma membrane"/>
    <property type="evidence" value="ECO:0007669"/>
    <property type="project" value="TreeGrafter"/>
</dbReference>
<dbReference type="PANTHER" id="PTHR24270">
    <property type="entry name" value="LOW-DENSITY LIPOPROTEIN RECEPTOR-RELATED"/>
    <property type="match status" value="1"/>
</dbReference>
<dbReference type="PROSITE" id="PS00022">
    <property type="entry name" value="EGF_1"/>
    <property type="match status" value="4"/>
</dbReference>
<dbReference type="PROSITE" id="PS01186">
    <property type="entry name" value="EGF_2"/>
    <property type="match status" value="1"/>
</dbReference>
<gene>
    <name evidence="10" type="ORF">GPM918_LOCUS10420</name>
    <name evidence="11" type="ORF">SRO942_LOCUS10421</name>
</gene>
<evidence type="ECO:0000313" key="11">
    <source>
        <dbReference type="EMBL" id="CAF3712857.1"/>
    </source>
</evidence>
<dbReference type="InterPro" id="IPR000742">
    <property type="entry name" value="EGF"/>
</dbReference>
<feature type="disulfide bond" evidence="7">
    <location>
        <begin position="802"/>
        <end position="811"/>
    </location>
</feature>
<feature type="domain" description="EGF-like" evidence="9">
    <location>
        <begin position="1063"/>
        <end position="1105"/>
    </location>
</feature>
<evidence type="ECO:0000313" key="10">
    <source>
        <dbReference type="EMBL" id="CAF0935542.1"/>
    </source>
</evidence>
<proteinExistence type="predicted"/>
<dbReference type="Pfam" id="PF00008">
    <property type="entry name" value="EGF"/>
    <property type="match status" value="1"/>
</dbReference>
<comment type="subcellular location">
    <subcellularLocation>
        <location evidence="1">Membrane</location>
        <topology evidence="1">Single-pass membrane protein</topology>
    </subcellularLocation>
</comment>
<feature type="disulfide bond" evidence="7">
    <location>
        <begin position="841"/>
        <end position="850"/>
    </location>
</feature>
<dbReference type="SMART" id="SM00181">
    <property type="entry name" value="EGF"/>
    <property type="match status" value="4"/>
</dbReference>
<keyword evidence="12" id="KW-1185">Reference proteome</keyword>
<dbReference type="SUPFAM" id="SSF57196">
    <property type="entry name" value="EGF/Laminin"/>
    <property type="match status" value="3"/>
</dbReference>